<evidence type="ECO:0000313" key="2">
    <source>
        <dbReference type="Proteomes" id="UP000297609"/>
    </source>
</evidence>
<comment type="caution">
    <text evidence="1">The sequence shown here is derived from an EMBL/GenBank/DDBJ whole genome shotgun (WGS) entry which is preliminary data.</text>
</comment>
<dbReference type="OrthoDB" id="331445at2"/>
<keyword evidence="2" id="KW-1185">Reference proteome</keyword>
<accession>A0A4R9JXT9</accession>
<dbReference type="EMBL" id="RQGG01000003">
    <property type="protein sequence ID" value="TGL57005.1"/>
    <property type="molecule type" value="Genomic_DNA"/>
</dbReference>
<dbReference type="RefSeq" id="WP_135617156.1">
    <property type="nucleotide sequence ID" value="NZ_RQGG01000003.1"/>
</dbReference>
<reference evidence="1" key="1">
    <citation type="journal article" date="2019" name="PLoS Negl. Trop. Dis.">
        <title>Revisiting the worldwide diversity of Leptospira species in the environment.</title>
        <authorList>
            <person name="Vincent A.T."/>
            <person name="Schiettekatte O."/>
            <person name="Bourhy P."/>
            <person name="Veyrier F.J."/>
            <person name="Picardeau M."/>
        </authorList>
    </citation>
    <scope>NUCLEOTIDE SEQUENCE [LARGE SCALE GENOMIC DNA]</scope>
    <source>
        <strain evidence="1">201702454</strain>
    </source>
</reference>
<evidence type="ECO:0000313" key="1">
    <source>
        <dbReference type="EMBL" id="TGL57005.1"/>
    </source>
</evidence>
<organism evidence="1 2">
    <name type="scientific">Leptospira kemamanensis</name>
    <dbReference type="NCBI Taxonomy" id="2484942"/>
    <lineage>
        <taxon>Bacteria</taxon>
        <taxon>Pseudomonadati</taxon>
        <taxon>Spirochaetota</taxon>
        <taxon>Spirochaetia</taxon>
        <taxon>Leptospirales</taxon>
        <taxon>Leptospiraceae</taxon>
        <taxon>Leptospira</taxon>
    </lineage>
</organism>
<dbReference type="Proteomes" id="UP000297609">
    <property type="component" value="Unassembled WGS sequence"/>
</dbReference>
<protein>
    <submittedName>
        <fullName evidence="1">Uncharacterized protein</fullName>
    </submittedName>
</protein>
<gene>
    <name evidence="1" type="ORF">EHQ59_00110</name>
</gene>
<name>A0A4R9JXT9_9LEPT</name>
<proteinExistence type="predicted"/>
<sequence>MQNQLATKQESYLTTDQIQKSVMNLMQALHNRNDIFGNPYPGLSAEKQTALVLIKSGYSYRETAKELKKNHTIITQWSKNDPKFKQALEQVKTDIQESIRMKTILPQLSYEEKTSTSQMNEELEDPSL</sequence>
<dbReference type="AlphaFoldDB" id="A0A4R9JXT9"/>